<proteinExistence type="predicted"/>
<gene>
    <name evidence="2" type="ORF">PR048_025001</name>
</gene>
<sequence length="491" mass="53784">MIGGTPREDCRWMGRFRSRWGGGVVQGEASREQTRSSLGIETCGSQRRRFLLPCKETRLLFRADHEEALGPSSLIPTALPRASFLYFRIAGRLRSVAFAIISAGQLVNHLCNVSLLAHVVRRKKRERPLKAEDFRAGGMRGLRFPLESDLKRSKVTERLLNEALKKISARPPKTLVVERGNKCPRIHDAAWRTWELENQLGGKGGSETTRAHTKLITTPAAKGCGSVARPSARTLGAAPNAAPKPWSSSDTLRPRGGGRLERAPIKCGLIKHHQRGGSEEAPRRAGRFDCAAGPAAQENYARHTLLPPKTSRSLDSLGRFLQPRGLDKRARPPMAQSIGSPPVCGVEGSGFESYRIAKTSTQAADPEIEPCDRRTRRPSPGANLPRPRANTREIQAPTRERNNNSHRCNVITQCLEPASLIKLSSRAPRPAIPSPTPRPHALVMTSQPRRSARAGGGGEERLPSKTRRPEASSGTIFTCENPGRDPARNLA</sequence>
<feature type="compositionally biased region" description="Basic and acidic residues" evidence="1">
    <location>
        <begin position="482"/>
        <end position="491"/>
    </location>
</feature>
<reference evidence="2 3" key="1">
    <citation type="submission" date="2023-02" db="EMBL/GenBank/DDBJ databases">
        <title>LHISI_Scaffold_Assembly.</title>
        <authorList>
            <person name="Stuart O.P."/>
            <person name="Cleave R."/>
            <person name="Magrath M.J.L."/>
            <person name="Mikheyev A.S."/>
        </authorList>
    </citation>
    <scope>NUCLEOTIDE SEQUENCE [LARGE SCALE GENOMIC DNA]</scope>
    <source>
        <strain evidence="2">Daus_M_001</strain>
        <tissue evidence="2">Leg muscle</tissue>
    </source>
</reference>
<organism evidence="2 3">
    <name type="scientific">Dryococelus australis</name>
    <dbReference type="NCBI Taxonomy" id="614101"/>
    <lineage>
        <taxon>Eukaryota</taxon>
        <taxon>Metazoa</taxon>
        <taxon>Ecdysozoa</taxon>
        <taxon>Arthropoda</taxon>
        <taxon>Hexapoda</taxon>
        <taxon>Insecta</taxon>
        <taxon>Pterygota</taxon>
        <taxon>Neoptera</taxon>
        <taxon>Polyneoptera</taxon>
        <taxon>Phasmatodea</taxon>
        <taxon>Verophasmatodea</taxon>
        <taxon>Anareolatae</taxon>
        <taxon>Phasmatidae</taxon>
        <taxon>Eurycanthinae</taxon>
        <taxon>Dryococelus</taxon>
    </lineage>
</organism>
<protein>
    <submittedName>
        <fullName evidence="2">Uncharacterized protein</fullName>
    </submittedName>
</protein>
<feature type="region of interest" description="Disordered" evidence="1">
    <location>
        <begin position="359"/>
        <end position="407"/>
    </location>
</feature>
<keyword evidence="3" id="KW-1185">Reference proteome</keyword>
<evidence type="ECO:0000313" key="3">
    <source>
        <dbReference type="Proteomes" id="UP001159363"/>
    </source>
</evidence>
<dbReference type="Proteomes" id="UP001159363">
    <property type="component" value="Chromosome 9"/>
</dbReference>
<evidence type="ECO:0000256" key="1">
    <source>
        <dbReference type="SAM" id="MobiDB-lite"/>
    </source>
</evidence>
<accession>A0ABQ9GQ52</accession>
<feature type="region of interest" description="Disordered" evidence="1">
    <location>
        <begin position="235"/>
        <end position="257"/>
    </location>
</feature>
<dbReference type="EMBL" id="JARBHB010000010">
    <property type="protein sequence ID" value="KAJ8874159.1"/>
    <property type="molecule type" value="Genomic_DNA"/>
</dbReference>
<feature type="compositionally biased region" description="Basic and acidic residues" evidence="1">
    <location>
        <begin position="458"/>
        <end position="470"/>
    </location>
</feature>
<name>A0ABQ9GQ52_9NEOP</name>
<evidence type="ECO:0000313" key="2">
    <source>
        <dbReference type="EMBL" id="KAJ8874159.1"/>
    </source>
</evidence>
<feature type="region of interest" description="Disordered" evidence="1">
    <location>
        <begin position="426"/>
        <end position="491"/>
    </location>
</feature>
<comment type="caution">
    <text evidence="2">The sequence shown here is derived from an EMBL/GenBank/DDBJ whole genome shotgun (WGS) entry which is preliminary data.</text>
</comment>